<name>A0A0E9VC67_ANGAN</name>
<dbReference type="EMBL" id="GBXM01032925">
    <property type="protein sequence ID" value="JAH75652.1"/>
    <property type="molecule type" value="Transcribed_RNA"/>
</dbReference>
<reference evidence="1" key="2">
    <citation type="journal article" date="2015" name="Fish Shellfish Immunol.">
        <title>Early steps in the European eel (Anguilla anguilla)-Vibrio vulnificus interaction in the gills: Role of the RtxA13 toxin.</title>
        <authorList>
            <person name="Callol A."/>
            <person name="Pajuelo D."/>
            <person name="Ebbesson L."/>
            <person name="Teles M."/>
            <person name="MacKenzie S."/>
            <person name="Amaro C."/>
        </authorList>
    </citation>
    <scope>NUCLEOTIDE SEQUENCE</scope>
</reference>
<organism evidence="1">
    <name type="scientific">Anguilla anguilla</name>
    <name type="common">European freshwater eel</name>
    <name type="synonym">Muraena anguilla</name>
    <dbReference type="NCBI Taxonomy" id="7936"/>
    <lineage>
        <taxon>Eukaryota</taxon>
        <taxon>Metazoa</taxon>
        <taxon>Chordata</taxon>
        <taxon>Craniata</taxon>
        <taxon>Vertebrata</taxon>
        <taxon>Euteleostomi</taxon>
        <taxon>Actinopterygii</taxon>
        <taxon>Neopterygii</taxon>
        <taxon>Teleostei</taxon>
        <taxon>Anguilliformes</taxon>
        <taxon>Anguillidae</taxon>
        <taxon>Anguilla</taxon>
    </lineage>
</organism>
<accession>A0A0E9VC67</accession>
<proteinExistence type="predicted"/>
<dbReference type="AlphaFoldDB" id="A0A0E9VC67"/>
<sequence length="31" mass="3694">MIHSMSMSCEKINTAKAAFYYHLRFKLIVIF</sequence>
<evidence type="ECO:0000313" key="1">
    <source>
        <dbReference type="EMBL" id="JAH75652.1"/>
    </source>
</evidence>
<reference evidence="1" key="1">
    <citation type="submission" date="2014-11" db="EMBL/GenBank/DDBJ databases">
        <authorList>
            <person name="Amaro Gonzalez C."/>
        </authorList>
    </citation>
    <scope>NUCLEOTIDE SEQUENCE</scope>
</reference>
<protein>
    <submittedName>
        <fullName evidence="1">Uncharacterized protein</fullName>
    </submittedName>
</protein>